<comment type="caution">
    <text evidence="5">The sequence shown here is derived from an EMBL/GenBank/DDBJ whole genome shotgun (WGS) entry which is preliminary data.</text>
</comment>
<dbReference type="GO" id="GO:0006751">
    <property type="term" value="P:glutathione catabolic process"/>
    <property type="evidence" value="ECO:0007669"/>
    <property type="project" value="InterPro"/>
</dbReference>
<keyword evidence="2" id="KW-0325">Glycoprotein</keyword>
<dbReference type="GO" id="GO:0031179">
    <property type="term" value="P:peptide modification"/>
    <property type="evidence" value="ECO:0007669"/>
    <property type="project" value="TreeGrafter"/>
</dbReference>
<feature type="active site" description="Nucleophile" evidence="3">
    <location>
        <position position="262"/>
    </location>
</feature>
<proteinExistence type="inferred from homology"/>
<evidence type="ECO:0000256" key="3">
    <source>
        <dbReference type="PIRSR" id="PIRSR600101-1"/>
    </source>
</evidence>
<dbReference type="FunFam" id="1.10.246.130:FF:000002">
    <property type="entry name" value="glutathione hydrolase 1 proenzyme"/>
    <property type="match status" value="1"/>
</dbReference>
<name>A0A556VUI2_BAGYA</name>
<dbReference type="PANTHER" id="PTHR11686">
    <property type="entry name" value="GAMMA GLUTAMYL TRANSPEPTIDASE"/>
    <property type="match status" value="1"/>
</dbReference>
<evidence type="ECO:0000256" key="2">
    <source>
        <dbReference type="ARBA" id="ARBA00023180"/>
    </source>
</evidence>
<dbReference type="Gene3D" id="3.60.20.40">
    <property type="match status" value="1"/>
</dbReference>
<keyword evidence="5" id="KW-0378">Hydrolase</keyword>
<dbReference type="GO" id="GO:0002682">
    <property type="term" value="P:regulation of immune system process"/>
    <property type="evidence" value="ECO:0007669"/>
    <property type="project" value="TreeGrafter"/>
</dbReference>
<dbReference type="GO" id="GO:0005886">
    <property type="term" value="C:plasma membrane"/>
    <property type="evidence" value="ECO:0007669"/>
    <property type="project" value="TreeGrafter"/>
</dbReference>
<dbReference type="Proteomes" id="UP000319801">
    <property type="component" value="Unassembled WGS sequence"/>
</dbReference>
<sequence>MKNIKIKLSATPEPQLQLTQGNVRRSEGKVETINARETAPLKAQTLMYSQDAQLVKKGGLSIAVPGELRGYELAHRRHGRLPWRELFKPSIQLARDGILVSRALSKALTINQEIIQEDPKLCEVFCDANKEILKENDTIRFPQLADTLQRIAEEGADVFYKGSMAETIVKDIQDAGYNFSHNSVSTTEQKTLTYHRITEAFRFAYAIRSKLGDPHYINITELIHNMTSDYFAESLRKSITDNTTQPESYYGANYFDPESHGTAHLSIIAEDGSAVAVTSTINQYSSIRKWVILNSLFFNYDLKRAVEEPRIHNQLVPNYTEVEQDFEKAIIDGLTQKNHETKLVKSAQGAVVQAVVKQDQQVCAESDFRKGGRPAGY</sequence>
<dbReference type="GO" id="GO:0050727">
    <property type="term" value="P:regulation of inflammatory response"/>
    <property type="evidence" value="ECO:0007669"/>
    <property type="project" value="TreeGrafter"/>
</dbReference>
<feature type="binding site" evidence="4">
    <location>
        <position position="36"/>
    </location>
    <ligand>
        <name>L-glutamate</name>
        <dbReference type="ChEBI" id="CHEBI:29985"/>
    </ligand>
</feature>
<dbReference type="InterPro" id="IPR043138">
    <property type="entry name" value="GGT_lsub"/>
</dbReference>
<dbReference type="OrthoDB" id="1081007at2759"/>
<evidence type="ECO:0000313" key="5">
    <source>
        <dbReference type="EMBL" id="TTQ39611.1"/>
    </source>
</evidence>
<feature type="binding site" evidence="4">
    <location>
        <begin position="280"/>
        <end position="282"/>
    </location>
    <ligand>
        <name>L-glutamate</name>
        <dbReference type="ChEBI" id="CHEBI:29985"/>
    </ligand>
</feature>
<dbReference type="GO" id="GO:0036374">
    <property type="term" value="F:glutathione hydrolase activity"/>
    <property type="evidence" value="ECO:0007669"/>
    <property type="project" value="InterPro"/>
</dbReference>
<accession>A0A556VUI2</accession>
<dbReference type="PRINTS" id="PR01210">
    <property type="entry name" value="GGTRANSPTASE"/>
</dbReference>
<dbReference type="InterPro" id="IPR000101">
    <property type="entry name" value="GGT_peptidase"/>
</dbReference>
<reference evidence="5 6" key="1">
    <citation type="journal article" date="2019" name="Genome Biol. Evol.">
        <title>Whole-Genome Sequencing of the Giant Devil Catfish, Bagarius yarrelli.</title>
        <authorList>
            <person name="Jiang W."/>
            <person name="Lv Y."/>
            <person name="Cheng L."/>
            <person name="Yang K."/>
            <person name="Chao B."/>
            <person name="Wang X."/>
            <person name="Li Y."/>
            <person name="Pan X."/>
            <person name="You X."/>
            <person name="Zhang Y."/>
            <person name="Yang J."/>
            <person name="Li J."/>
            <person name="Zhang X."/>
            <person name="Liu S."/>
            <person name="Sun C."/>
            <person name="Yang J."/>
            <person name="Shi Q."/>
        </authorList>
    </citation>
    <scope>NUCLEOTIDE SEQUENCE [LARGE SCALE GENOMIC DNA]</scope>
    <source>
        <strain evidence="5">JWS20170419001</strain>
        <tissue evidence="5">Muscle</tissue>
    </source>
</reference>
<dbReference type="AlphaFoldDB" id="A0A556VUI2"/>
<dbReference type="EMBL" id="VCAZ01000265">
    <property type="protein sequence ID" value="TTQ39611.1"/>
    <property type="molecule type" value="Genomic_DNA"/>
</dbReference>
<keyword evidence="6" id="KW-1185">Reference proteome</keyword>
<organism evidence="5 6">
    <name type="scientific">Bagarius yarrelli</name>
    <name type="common">Goonch</name>
    <name type="synonym">Bagrus yarrelli</name>
    <dbReference type="NCBI Taxonomy" id="175774"/>
    <lineage>
        <taxon>Eukaryota</taxon>
        <taxon>Metazoa</taxon>
        <taxon>Chordata</taxon>
        <taxon>Craniata</taxon>
        <taxon>Vertebrata</taxon>
        <taxon>Euteleostomi</taxon>
        <taxon>Actinopterygii</taxon>
        <taxon>Neopterygii</taxon>
        <taxon>Teleostei</taxon>
        <taxon>Ostariophysi</taxon>
        <taxon>Siluriformes</taxon>
        <taxon>Sisoridae</taxon>
        <taxon>Sisorinae</taxon>
        <taxon>Bagarius</taxon>
    </lineage>
</organism>
<dbReference type="InterPro" id="IPR043137">
    <property type="entry name" value="GGT_ssub_C"/>
</dbReference>
<dbReference type="InterPro" id="IPR029055">
    <property type="entry name" value="Ntn_hydrolases_N"/>
</dbReference>
<dbReference type="SUPFAM" id="SSF56235">
    <property type="entry name" value="N-terminal nucleophile aminohydrolases (Ntn hydrolases)"/>
    <property type="match status" value="1"/>
</dbReference>
<dbReference type="Gene3D" id="1.10.246.130">
    <property type="match status" value="1"/>
</dbReference>
<gene>
    <name evidence="5" type="ORF">Baya_16129</name>
</gene>
<dbReference type="PANTHER" id="PTHR11686:SF56">
    <property type="entry name" value="GLUTATHIONE HYDROLASE 1 PROENZYME-RELATED"/>
    <property type="match status" value="1"/>
</dbReference>
<dbReference type="Pfam" id="PF01019">
    <property type="entry name" value="G_glu_transpept"/>
    <property type="match status" value="3"/>
</dbReference>
<evidence type="ECO:0000313" key="6">
    <source>
        <dbReference type="Proteomes" id="UP000319801"/>
    </source>
</evidence>
<comment type="similarity">
    <text evidence="1">Belongs to the gamma-glutamyltransferase family.</text>
</comment>
<evidence type="ECO:0000256" key="1">
    <source>
        <dbReference type="ARBA" id="ARBA00009381"/>
    </source>
</evidence>
<protein>
    <submittedName>
        <fullName evidence="5">Glutathione hydrolase 1 proenzyme</fullName>
    </submittedName>
</protein>
<evidence type="ECO:0000256" key="4">
    <source>
        <dbReference type="PIRSR" id="PIRSR600101-2"/>
    </source>
</evidence>